<accession>X1J3R2</accession>
<evidence type="ECO:0000313" key="1">
    <source>
        <dbReference type="EMBL" id="GAH88612.1"/>
    </source>
</evidence>
<name>X1J3R2_9ZZZZ</name>
<gene>
    <name evidence="1" type="ORF">S03H2_62158</name>
</gene>
<reference evidence="1" key="1">
    <citation type="journal article" date="2014" name="Front. Microbiol.">
        <title>High frequency of phylogenetically diverse reductive dehalogenase-homologous genes in deep subseafloor sedimentary metagenomes.</title>
        <authorList>
            <person name="Kawai M."/>
            <person name="Futagami T."/>
            <person name="Toyoda A."/>
            <person name="Takaki Y."/>
            <person name="Nishi S."/>
            <person name="Hori S."/>
            <person name="Arai W."/>
            <person name="Tsubouchi T."/>
            <person name="Morono Y."/>
            <person name="Uchiyama I."/>
            <person name="Ito T."/>
            <person name="Fujiyama A."/>
            <person name="Inagaki F."/>
            <person name="Takami H."/>
        </authorList>
    </citation>
    <scope>NUCLEOTIDE SEQUENCE</scope>
    <source>
        <strain evidence="1">Expedition CK06-06</strain>
    </source>
</reference>
<sequence length="234" mass="27058">TNLDKIGITVLDDGTTWSEFIYRLYEIPPYTRNMVGLFWVPWGPEFGDPSWYINDLLTNRSRAANFAQYNGCQAAIEDGRNPSDVNDNVLLLMEAALTEINSTQRKRMYDKIQELLITKDVPWAWGVVEKLYHAHHINLAGFQQNAFKKLDFYSCTWEEPDYTIQISHPPDITYVQGDFQVIPIEWYITATNLSNSHYSIFRNTTFLTSGQWSPGIPVRCNLNHNATVGTYVYR</sequence>
<proteinExistence type="predicted"/>
<dbReference type="AlphaFoldDB" id="X1J3R2"/>
<feature type="non-terminal residue" evidence="1">
    <location>
        <position position="234"/>
    </location>
</feature>
<evidence type="ECO:0008006" key="2">
    <source>
        <dbReference type="Google" id="ProtNLM"/>
    </source>
</evidence>
<dbReference type="SUPFAM" id="SSF53850">
    <property type="entry name" value="Periplasmic binding protein-like II"/>
    <property type="match status" value="1"/>
</dbReference>
<organism evidence="1">
    <name type="scientific">marine sediment metagenome</name>
    <dbReference type="NCBI Taxonomy" id="412755"/>
    <lineage>
        <taxon>unclassified sequences</taxon>
        <taxon>metagenomes</taxon>
        <taxon>ecological metagenomes</taxon>
    </lineage>
</organism>
<protein>
    <recommendedName>
        <fullName evidence="2">Solute-binding protein family 5 domain-containing protein</fullName>
    </recommendedName>
</protein>
<comment type="caution">
    <text evidence="1">The sequence shown here is derived from an EMBL/GenBank/DDBJ whole genome shotgun (WGS) entry which is preliminary data.</text>
</comment>
<dbReference type="EMBL" id="BARU01040177">
    <property type="protein sequence ID" value="GAH88612.1"/>
    <property type="molecule type" value="Genomic_DNA"/>
</dbReference>
<dbReference type="Gene3D" id="3.10.105.10">
    <property type="entry name" value="Dipeptide-binding Protein, Domain 3"/>
    <property type="match status" value="1"/>
</dbReference>
<feature type="non-terminal residue" evidence="1">
    <location>
        <position position="1"/>
    </location>
</feature>